<proteinExistence type="predicted"/>
<feature type="region of interest" description="Disordered" evidence="1">
    <location>
        <begin position="251"/>
        <end position="288"/>
    </location>
</feature>
<dbReference type="AlphaFoldDB" id="A0A250XLY1"/>
<gene>
    <name evidence="2" type="ORF">CEUSTIGMA_g11363.t1</name>
</gene>
<organism evidence="2 3">
    <name type="scientific">Chlamydomonas eustigma</name>
    <dbReference type="NCBI Taxonomy" id="1157962"/>
    <lineage>
        <taxon>Eukaryota</taxon>
        <taxon>Viridiplantae</taxon>
        <taxon>Chlorophyta</taxon>
        <taxon>core chlorophytes</taxon>
        <taxon>Chlorophyceae</taxon>
        <taxon>CS clade</taxon>
        <taxon>Chlamydomonadales</taxon>
        <taxon>Chlamydomonadaceae</taxon>
        <taxon>Chlamydomonas</taxon>
    </lineage>
</organism>
<sequence length="626" mass="66197">MLNSEEIKTAADAERDNELPELLDTMTPEIRTSLLSAECLRPSSQSLPLHLAPPTLATTVLSPLSSSLSRQTPIPELEKDVLFEDNDVAPAKPPVDDNDDKTNSNVMSANKAPSAQRRPIKRSITMSEFFTRGPARGPSSSTRFSNLLGSVAADGQAEGSSEYNIVSKKADLVENGVQDKPKHMLTRIKSDAEREGPRRSFSESELQGPFQRFSRATSIRRGGYTSSFAVASLLGRDMNGGDSVLVNAGSQQTTTTKGHTSPFGISLSAAQEGSSPIPVPGSRPRLSRGLSGRFGSYSFLPAGSESSFIERNTPPLSPPVASSQQNAASLSENKGPKVRQPPKKSISFKIPSVEISSLSNSLFRRLNSIAATHTSSTSPGSSETANYSAVGVVGSPTRNSTANMMQSLMQNSGGHAIFTPVWQETIDETCAAPQGDTFSPAEAKEDELASLPGSNPAATMSRPPRRRPPTRSASCLPMSRLGPLTTAAISVSAAGNNVPVLPTGIIQALAKREEEACRGELYESSGQLLSGDLFPPEGIHSYRKSTSLPIPNLPSPTGPSPEMRARAAAALKAKAAEYAARGAARSQQQLTRGSNAADTGDSRSSVSHMAGGSGWNRSAFTNMMRS</sequence>
<name>A0A250XLY1_9CHLO</name>
<protein>
    <submittedName>
        <fullName evidence="2">Uncharacterized protein</fullName>
    </submittedName>
</protein>
<feature type="region of interest" description="Disordered" evidence="1">
    <location>
        <begin position="1"/>
        <end position="22"/>
    </location>
</feature>
<feature type="region of interest" description="Disordered" evidence="1">
    <location>
        <begin position="86"/>
        <end position="118"/>
    </location>
</feature>
<feature type="compositionally biased region" description="Basic and acidic residues" evidence="1">
    <location>
        <begin position="1"/>
        <end position="18"/>
    </location>
</feature>
<feature type="region of interest" description="Disordered" evidence="1">
    <location>
        <begin position="186"/>
        <end position="209"/>
    </location>
</feature>
<evidence type="ECO:0000256" key="1">
    <source>
        <dbReference type="SAM" id="MobiDB-lite"/>
    </source>
</evidence>
<evidence type="ECO:0000313" key="3">
    <source>
        <dbReference type="Proteomes" id="UP000232323"/>
    </source>
</evidence>
<feature type="compositionally biased region" description="Polar residues" evidence="1">
    <location>
        <begin position="586"/>
        <end position="607"/>
    </location>
</feature>
<feature type="region of interest" description="Disordered" evidence="1">
    <location>
        <begin position="443"/>
        <end position="478"/>
    </location>
</feature>
<dbReference type="EMBL" id="BEGY01000111">
    <property type="protein sequence ID" value="GAX83939.1"/>
    <property type="molecule type" value="Genomic_DNA"/>
</dbReference>
<feature type="compositionally biased region" description="Polar residues" evidence="1">
    <location>
        <begin position="103"/>
        <end position="113"/>
    </location>
</feature>
<keyword evidence="3" id="KW-1185">Reference proteome</keyword>
<feature type="region of interest" description="Disordered" evidence="1">
    <location>
        <begin position="580"/>
        <end position="626"/>
    </location>
</feature>
<feature type="compositionally biased region" description="Polar residues" evidence="1">
    <location>
        <begin position="615"/>
        <end position="626"/>
    </location>
</feature>
<accession>A0A250XLY1</accession>
<feature type="compositionally biased region" description="Basic and acidic residues" evidence="1">
    <location>
        <begin position="186"/>
        <end position="202"/>
    </location>
</feature>
<feature type="region of interest" description="Disordered" evidence="1">
    <location>
        <begin position="308"/>
        <end position="345"/>
    </location>
</feature>
<comment type="caution">
    <text evidence="2">The sequence shown here is derived from an EMBL/GenBank/DDBJ whole genome shotgun (WGS) entry which is preliminary data.</text>
</comment>
<dbReference type="Proteomes" id="UP000232323">
    <property type="component" value="Unassembled WGS sequence"/>
</dbReference>
<reference evidence="2 3" key="1">
    <citation type="submission" date="2017-08" db="EMBL/GenBank/DDBJ databases">
        <title>Acidophilic green algal genome provides insights into adaptation to an acidic environment.</title>
        <authorList>
            <person name="Hirooka S."/>
            <person name="Hirose Y."/>
            <person name="Kanesaki Y."/>
            <person name="Higuchi S."/>
            <person name="Fujiwara T."/>
            <person name="Onuma R."/>
            <person name="Era A."/>
            <person name="Ohbayashi R."/>
            <person name="Uzuka A."/>
            <person name="Nozaki H."/>
            <person name="Yoshikawa H."/>
            <person name="Miyagishima S.Y."/>
        </authorList>
    </citation>
    <scope>NUCLEOTIDE SEQUENCE [LARGE SCALE GENOMIC DNA]</scope>
    <source>
        <strain evidence="2 3">NIES-2499</strain>
    </source>
</reference>
<evidence type="ECO:0000313" key="2">
    <source>
        <dbReference type="EMBL" id="GAX83939.1"/>
    </source>
</evidence>
<feature type="compositionally biased region" description="Polar residues" evidence="1">
    <location>
        <begin position="320"/>
        <end position="332"/>
    </location>
</feature>